<dbReference type="Pfam" id="PF12763">
    <property type="entry name" value="EH"/>
    <property type="match status" value="1"/>
</dbReference>
<dbReference type="PROSITE" id="PS50222">
    <property type="entry name" value="EF_HAND_2"/>
    <property type="match status" value="1"/>
</dbReference>
<name>A0A0C2N2G7_THEKT</name>
<evidence type="ECO:0000259" key="4">
    <source>
        <dbReference type="PROSITE" id="PS50222"/>
    </source>
</evidence>
<dbReference type="InterPro" id="IPR018247">
    <property type="entry name" value="EF_Hand_1_Ca_BS"/>
</dbReference>
<organism evidence="5 6">
    <name type="scientific">Thelohanellus kitauei</name>
    <name type="common">Myxosporean</name>
    <dbReference type="NCBI Taxonomy" id="669202"/>
    <lineage>
        <taxon>Eukaryota</taxon>
        <taxon>Metazoa</taxon>
        <taxon>Cnidaria</taxon>
        <taxon>Myxozoa</taxon>
        <taxon>Myxosporea</taxon>
        <taxon>Bivalvulida</taxon>
        <taxon>Platysporina</taxon>
        <taxon>Myxobolidae</taxon>
        <taxon>Thelohanellus</taxon>
    </lineage>
</organism>
<dbReference type="Proteomes" id="UP000031668">
    <property type="component" value="Unassembled WGS sequence"/>
</dbReference>
<feature type="region of interest" description="Disordered" evidence="2">
    <location>
        <begin position="118"/>
        <end position="140"/>
    </location>
</feature>
<dbReference type="PROSITE" id="PS50031">
    <property type="entry name" value="EH"/>
    <property type="match status" value="1"/>
</dbReference>
<dbReference type="CDD" id="cd00052">
    <property type="entry name" value="EH"/>
    <property type="match status" value="1"/>
</dbReference>
<sequence length="140" mass="15943">MVIRYVFDHVVIAVKGIGPASWRGWIFKVIASSVYRIGMDIISGSLKIFKSLNPTNGKIHGQVAKEHLKKSNLSNMVLMKIWRLSDIDKDGHLDIDEFALCNYLIKLQLENSEIPNELPDTLVPPSKRKKRSMKRALNSR</sequence>
<comment type="caution">
    <text evidence="5">The sequence shown here is derived from an EMBL/GenBank/DDBJ whole genome shotgun (WGS) entry which is preliminary data.</text>
</comment>
<dbReference type="PANTHER" id="PTHR11216:SF174">
    <property type="entry name" value="GH06923P"/>
    <property type="match status" value="1"/>
</dbReference>
<evidence type="ECO:0000313" key="5">
    <source>
        <dbReference type="EMBL" id="KII73806.1"/>
    </source>
</evidence>
<dbReference type="GO" id="GO:0006897">
    <property type="term" value="P:endocytosis"/>
    <property type="evidence" value="ECO:0007669"/>
    <property type="project" value="TreeGrafter"/>
</dbReference>
<gene>
    <name evidence="5" type="ORF">RF11_01738</name>
</gene>
<dbReference type="EMBL" id="JWZT01000643">
    <property type="protein sequence ID" value="KII73806.1"/>
    <property type="molecule type" value="Genomic_DNA"/>
</dbReference>
<dbReference type="SUPFAM" id="SSF47473">
    <property type="entry name" value="EF-hand"/>
    <property type="match status" value="1"/>
</dbReference>
<proteinExistence type="predicted"/>
<dbReference type="OrthoDB" id="524326at2759"/>
<dbReference type="PANTHER" id="PTHR11216">
    <property type="entry name" value="EH DOMAIN"/>
    <property type="match status" value="1"/>
</dbReference>
<keyword evidence="6" id="KW-1185">Reference proteome</keyword>
<accession>A0A0C2N2G7</accession>
<dbReference type="InterPro" id="IPR002048">
    <property type="entry name" value="EF_hand_dom"/>
</dbReference>
<dbReference type="PROSITE" id="PS00018">
    <property type="entry name" value="EF_HAND_1"/>
    <property type="match status" value="1"/>
</dbReference>
<evidence type="ECO:0000259" key="3">
    <source>
        <dbReference type="PROSITE" id="PS50031"/>
    </source>
</evidence>
<protein>
    <submittedName>
        <fullName evidence="5">Uncharacterized protein</fullName>
    </submittedName>
</protein>
<evidence type="ECO:0000256" key="2">
    <source>
        <dbReference type="SAM" id="MobiDB-lite"/>
    </source>
</evidence>
<dbReference type="Gene3D" id="1.10.238.10">
    <property type="entry name" value="EF-hand"/>
    <property type="match status" value="1"/>
</dbReference>
<dbReference type="GO" id="GO:0005737">
    <property type="term" value="C:cytoplasm"/>
    <property type="evidence" value="ECO:0007669"/>
    <property type="project" value="TreeGrafter"/>
</dbReference>
<feature type="domain" description="EF-hand" evidence="4">
    <location>
        <begin position="73"/>
        <end position="108"/>
    </location>
</feature>
<reference evidence="5 6" key="1">
    <citation type="journal article" date="2014" name="Genome Biol. Evol.">
        <title>The genome of the myxosporean Thelohanellus kitauei shows adaptations to nutrient acquisition within its fish host.</title>
        <authorList>
            <person name="Yang Y."/>
            <person name="Xiong J."/>
            <person name="Zhou Z."/>
            <person name="Huo F."/>
            <person name="Miao W."/>
            <person name="Ran C."/>
            <person name="Liu Y."/>
            <person name="Zhang J."/>
            <person name="Feng J."/>
            <person name="Wang M."/>
            <person name="Wang M."/>
            <person name="Wang L."/>
            <person name="Yao B."/>
        </authorList>
    </citation>
    <scope>NUCLEOTIDE SEQUENCE [LARGE SCALE GENOMIC DNA]</scope>
    <source>
        <strain evidence="5">Wuqing</strain>
    </source>
</reference>
<dbReference type="GO" id="GO:0005509">
    <property type="term" value="F:calcium ion binding"/>
    <property type="evidence" value="ECO:0007669"/>
    <property type="project" value="InterPro"/>
</dbReference>
<evidence type="ECO:0000256" key="1">
    <source>
        <dbReference type="ARBA" id="ARBA00022837"/>
    </source>
</evidence>
<dbReference type="GO" id="GO:0005886">
    <property type="term" value="C:plasma membrane"/>
    <property type="evidence" value="ECO:0007669"/>
    <property type="project" value="TreeGrafter"/>
</dbReference>
<keyword evidence="1" id="KW-0106">Calcium</keyword>
<dbReference type="InterPro" id="IPR000261">
    <property type="entry name" value="EH_dom"/>
</dbReference>
<dbReference type="SMART" id="SM00027">
    <property type="entry name" value="EH"/>
    <property type="match status" value="1"/>
</dbReference>
<dbReference type="GO" id="GO:0016197">
    <property type="term" value="P:endosomal transport"/>
    <property type="evidence" value="ECO:0007669"/>
    <property type="project" value="TreeGrafter"/>
</dbReference>
<evidence type="ECO:0000313" key="6">
    <source>
        <dbReference type="Proteomes" id="UP000031668"/>
    </source>
</evidence>
<dbReference type="InterPro" id="IPR011992">
    <property type="entry name" value="EF-hand-dom_pair"/>
</dbReference>
<feature type="domain" description="EH" evidence="3">
    <location>
        <begin position="47"/>
        <end position="129"/>
    </location>
</feature>
<dbReference type="AlphaFoldDB" id="A0A0C2N2G7"/>